<dbReference type="AlphaFoldDB" id="A0A1B2HIW7"/>
<organism evidence="3 4">
    <name type="scientific">Lentzea guizhouensis</name>
    <dbReference type="NCBI Taxonomy" id="1586287"/>
    <lineage>
        <taxon>Bacteria</taxon>
        <taxon>Bacillati</taxon>
        <taxon>Actinomycetota</taxon>
        <taxon>Actinomycetes</taxon>
        <taxon>Pseudonocardiales</taxon>
        <taxon>Pseudonocardiaceae</taxon>
        <taxon>Lentzea</taxon>
    </lineage>
</organism>
<evidence type="ECO:0000256" key="1">
    <source>
        <dbReference type="SAM" id="MobiDB-lite"/>
    </source>
</evidence>
<protein>
    <submittedName>
        <fullName evidence="3">Uncharacterized protein</fullName>
    </submittedName>
</protein>
<keyword evidence="2" id="KW-1133">Transmembrane helix</keyword>
<feature type="transmembrane region" description="Helical" evidence="2">
    <location>
        <begin position="49"/>
        <end position="72"/>
    </location>
</feature>
<dbReference type="RefSeq" id="WP_065916026.1">
    <property type="nucleotide sequence ID" value="NZ_CP016793.1"/>
</dbReference>
<dbReference type="Proteomes" id="UP000093053">
    <property type="component" value="Chromosome"/>
</dbReference>
<reference evidence="3 4" key="1">
    <citation type="submission" date="2016-07" db="EMBL/GenBank/DDBJ databases">
        <title>Complete genome sequence of the Lentzea guizhouensis DHS C013.</title>
        <authorList>
            <person name="Cao C."/>
        </authorList>
    </citation>
    <scope>NUCLEOTIDE SEQUENCE [LARGE SCALE GENOMIC DNA]</scope>
    <source>
        <strain evidence="3 4">DHS C013</strain>
    </source>
</reference>
<dbReference type="STRING" id="1586287.BBK82_17980"/>
<evidence type="ECO:0000256" key="2">
    <source>
        <dbReference type="SAM" id="Phobius"/>
    </source>
</evidence>
<proteinExistence type="predicted"/>
<keyword evidence="4" id="KW-1185">Reference proteome</keyword>
<keyword evidence="2" id="KW-0472">Membrane</keyword>
<evidence type="ECO:0000313" key="3">
    <source>
        <dbReference type="EMBL" id="ANZ37661.1"/>
    </source>
</evidence>
<feature type="compositionally biased region" description="Acidic residues" evidence="1">
    <location>
        <begin position="24"/>
        <end position="42"/>
    </location>
</feature>
<dbReference type="KEGG" id="led:BBK82_17980"/>
<dbReference type="EMBL" id="CP016793">
    <property type="protein sequence ID" value="ANZ37661.1"/>
    <property type="molecule type" value="Genomic_DNA"/>
</dbReference>
<feature type="region of interest" description="Disordered" evidence="1">
    <location>
        <begin position="1"/>
        <end position="42"/>
    </location>
</feature>
<gene>
    <name evidence="3" type="ORF">BBK82_17980</name>
</gene>
<keyword evidence="2" id="KW-0812">Transmembrane</keyword>
<accession>A0A1B2HIW7</accession>
<sequence>MFGSDRSAGTAGGPELDDHTSDEPPAEELEDEPAEEPAEDDDTGIGWKALVLFICGGLVITALVVAFMVWVIEGLVL</sequence>
<name>A0A1B2HIW7_9PSEU</name>
<dbReference type="OrthoDB" id="3700972at2"/>
<evidence type="ECO:0000313" key="4">
    <source>
        <dbReference type="Proteomes" id="UP000093053"/>
    </source>
</evidence>